<dbReference type="EMBL" id="JAGRZL010000058">
    <property type="protein sequence ID" value="MBR7630954.1"/>
    <property type="molecule type" value="Genomic_DNA"/>
</dbReference>
<feature type="domain" description="Wadjet protein JetD C-terminal" evidence="1">
    <location>
        <begin position="158"/>
        <end position="260"/>
    </location>
</feature>
<protein>
    <recommendedName>
        <fullName evidence="1">Wadjet protein JetD C-terminal domain-containing protein</fullName>
    </recommendedName>
</protein>
<comment type="caution">
    <text evidence="2">The sequence shown here is derived from an EMBL/GenBank/DDBJ whole genome shotgun (WGS) entry which is preliminary data.</text>
</comment>
<proteinExistence type="predicted"/>
<dbReference type="InterPro" id="IPR024534">
    <property type="entry name" value="JetD_C"/>
</dbReference>
<evidence type="ECO:0000313" key="3">
    <source>
        <dbReference type="Proteomes" id="UP000675653"/>
    </source>
</evidence>
<gene>
    <name evidence="2" type="ORF">KAT72_18505</name>
</gene>
<evidence type="ECO:0000259" key="1">
    <source>
        <dbReference type="Pfam" id="PF09983"/>
    </source>
</evidence>
<accession>A0ABS5GUY1</accession>
<sequence>MSLFDERKVQDLCARLLDSTNEKGYSLDSKHGQELLALLQAVGGVKPVGRSARYMLTPEGHDYLAKQLAQTMPQMLDKRDSVQTLGLTLPSPLNQASFHALWHGDSKHPRSDTGPVQGAMDIALTQDEVIRLRTLSPLSLIDLGGQHHEMTAQLALLGELALPERSVARLQGIEWQGRQIVTVENKGAFVDYPLQAGDLLLYVPGRNTRLARQVIPLLPAAVPWAHFGDLDQRGLDIATELAGAIHRPLALWLPDTLMAYIHHYARPLTHRLEGQQVNRGKIPWCTELAAGRPGDPLAEALTHLIAHGLWLEQEVLVLARRWQPWPLGVACG</sequence>
<dbReference type="RefSeq" id="WP_212514505.1">
    <property type="nucleotide sequence ID" value="NZ_CAWQDX010000083.1"/>
</dbReference>
<name>A0ABS5GUY1_9GAMM</name>
<evidence type="ECO:0000313" key="2">
    <source>
        <dbReference type="EMBL" id="MBR7630954.1"/>
    </source>
</evidence>
<dbReference type="Pfam" id="PF09983">
    <property type="entry name" value="JetD_C"/>
    <property type="match status" value="1"/>
</dbReference>
<dbReference type="Proteomes" id="UP000675653">
    <property type="component" value="Unassembled WGS sequence"/>
</dbReference>
<keyword evidence="3" id="KW-1185">Reference proteome</keyword>
<organism evidence="2 3">
    <name type="scientific">Aeromonas popoffii</name>
    <dbReference type="NCBI Taxonomy" id="70856"/>
    <lineage>
        <taxon>Bacteria</taxon>
        <taxon>Pseudomonadati</taxon>
        <taxon>Pseudomonadota</taxon>
        <taxon>Gammaproteobacteria</taxon>
        <taxon>Aeromonadales</taxon>
        <taxon>Aeromonadaceae</taxon>
        <taxon>Aeromonas</taxon>
    </lineage>
</organism>
<reference evidence="2 3" key="1">
    <citation type="submission" date="2021-04" db="EMBL/GenBank/DDBJ databases">
        <title>Draft Genome of Aeromonas popoffii ID682, isolated from a natural water source in Idaho.</title>
        <authorList>
            <person name="Testerman T."/>
            <person name="Graf J."/>
        </authorList>
    </citation>
    <scope>NUCLEOTIDE SEQUENCE [LARGE SCALE GENOMIC DNA]</scope>
    <source>
        <strain evidence="2 3">ID682</strain>
    </source>
</reference>